<reference evidence="8 9" key="1">
    <citation type="journal article" date="2011" name="Proc. Natl. Acad. Sci. U.S.A.">
        <title>Comparative genomics of xylose-fermenting fungi for enhanced biofuel production.</title>
        <authorList>
            <person name="Wohlbach D.J."/>
            <person name="Kuo A."/>
            <person name="Sato T.K."/>
            <person name="Potts K.M."/>
            <person name="Salamov A.A."/>
            <person name="LaButti K.M."/>
            <person name="Sun H."/>
            <person name="Clum A."/>
            <person name="Pangilinan J.L."/>
            <person name="Lindquist E.A."/>
            <person name="Lucas S."/>
            <person name="Lapidus A."/>
            <person name="Jin M."/>
            <person name="Gunawan C."/>
            <person name="Balan V."/>
            <person name="Dale B.E."/>
            <person name="Jeffries T.W."/>
            <person name="Zinkel R."/>
            <person name="Barry K.W."/>
            <person name="Grigoriev I.V."/>
            <person name="Gasch A.P."/>
        </authorList>
    </citation>
    <scope>NUCLEOTIDE SEQUENCE [LARGE SCALE GENOMIC DNA]</scope>
    <source>
        <strain evidence="9">NRRL Y-27907 / 11-Y1</strain>
    </source>
</reference>
<dbReference type="InterPro" id="IPR007217">
    <property type="entry name" value="Per1-like"/>
</dbReference>
<organism evidence="9">
    <name type="scientific">Spathaspora passalidarum (strain NRRL Y-27907 / 11-Y1)</name>
    <dbReference type="NCBI Taxonomy" id="619300"/>
    <lineage>
        <taxon>Eukaryota</taxon>
        <taxon>Fungi</taxon>
        <taxon>Dikarya</taxon>
        <taxon>Ascomycota</taxon>
        <taxon>Saccharomycotina</taxon>
        <taxon>Pichiomycetes</taxon>
        <taxon>Debaryomycetaceae</taxon>
        <taxon>Spathaspora</taxon>
    </lineage>
</organism>
<evidence type="ECO:0000256" key="2">
    <source>
        <dbReference type="ARBA" id="ARBA00022502"/>
    </source>
</evidence>
<accession>G3APM8</accession>
<feature type="signal peptide" evidence="7">
    <location>
        <begin position="1"/>
        <end position="18"/>
    </location>
</feature>
<gene>
    <name evidence="8" type="ORF">SPAPADRAFT_61282</name>
</gene>
<feature type="transmembrane region" description="Helical" evidence="7">
    <location>
        <begin position="237"/>
        <end position="259"/>
    </location>
</feature>
<keyword evidence="4 7" id="KW-0732">Signal</keyword>
<keyword evidence="6 7" id="KW-0472">Membrane</keyword>
<dbReference type="AlphaFoldDB" id="G3APM8"/>
<comment type="subcellular location">
    <subcellularLocation>
        <location evidence="1">Endomembrane system</location>
        <topology evidence="1">Multi-pass membrane protein</topology>
    </subcellularLocation>
    <subcellularLocation>
        <location evidence="7">Endoplasmic reticulum membrane</location>
        <topology evidence="7">Multi-pass membrane protein</topology>
    </subcellularLocation>
</comment>
<feature type="transmembrane region" description="Helical" evidence="7">
    <location>
        <begin position="331"/>
        <end position="351"/>
    </location>
</feature>
<keyword evidence="2 7" id="KW-0337">GPI-anchor biosynthesis</keyword>
<sequence>MRLLRLSFLAVLIRLAVGSPGDDLDDFQHCIEQCRQSTCQEGHVHYYNRAWSFVEMPLPLHLQLLGWTCDSNCDYQCQRIITQERKDRNEEVYQFHGKWPFLRVFGIQELFSVLMSLGNLFVAYLGFRKLWSCVTNTKLGSLRFQFVNALVLNVVTMFAWIFSTVFHIRDFLVTEHLDYYFAGLTVLTGFHAVGARVFSLYRPDRVLLRWSFTIGCISAYMYHIHRLITDWSYTYNMRANIFIGVWQNVFFALLCYTLYSKYYWLEQSEEKNLCHLNYIHFKQVILPSFYSSSPKLYSLYPLLLCTIVALGMSLEIFDFPPFFYDLIDAHSLWHLVTIIPAYMGWYDWIIWDISENVIGELVELETKKKKE</sequence>
<evidence type="ECO:0000256" key="4">
    <source>
        <dbReference type="ARBA" id="ARBA00022729"/>
    </source>
</evidence>
<feature type="transmembrane region" description="Helical" evidence="7">
    <location>
        <begin position="105"/>
        <end position="125"/>
    </location>
</feature>
<dbReference type="GO" id="GO:0006506">
    <property type="term" value="P:GPI anchor biosynthetic process"/>
    <property type="evidence" value="ECO:0007669"/>
    <property type="project" value="UniProtKB-KW"/>
</dbReference>
<keyword evidence="5 7" id="KW-1133">Transmembrane helix</keyword>
<evidence type="ECO:0000256" key="1">
    <source>
        <dbReference type="ARBA" id="ARBA00004127"/>
    </source>
</evidence>
<dbReference type="Pfam" id="PF04080">
    <property type="entry name" value="Per1"/>
    <property type="match status" value="1"/>
</dbReference>
<protein>
    <recommendedName>
        <fullName evidence="7">Post-GPI attachment to proteins factor 3</fullName>
    </recommendedName>
</protein>
<dbReference type="Proteomes" id="UP000000709">
    <property type="component" value="Unassembled WGS sequence"/>
</dbReference>
<comment type="function">
    <text evidence="7">Involved in the lipid remodeling steps of GPI-anchor maturation.</text>
</comment>
<feature type="transmembrane region" description="Helical" evidence="7">
    <location>
        <begin position="180"/>
        <end position="199"/>
    </location>
</feature>
<keyword evidence="3 7" id="KW-0812">Transmembrane</keyword>
<feature type="transmembrane region" description="Helical" evidence="7">
    <location>
        <begin position="146"/>
        <end position="168"/>
    </location>
</feature>
<dbReference type="GO" id="GO:0005789">
    <property type="term" value="C:endoplasmic reticulum membrane"/>
    <property type="evidence" value="ECO:0007669"/>
    <property type="project" value="UniProtKB-SubCell"/>
</dbReference>
<name>G3APM8_SPAPN</name>
<dbReference type="KEGG" id="spaa:SPAPADRAFT_61282"/>
<proteinExistence type="inferred from homology"/>
<evidence type="ECO:0000313" key="8">
    <source>
        <dbReference type="EMBL" id="EGW32199.1"/>
    </source>
</evidence>
<feature type="transmembrane region" description="Helical" evidence="7">
    <location>
        <begin position="206"/>
        <end position="225"/>
    </location>
</feature>
<dbReference type="HOGENOM" id="CLU_032917_1_1_1"/>
<evidence type="ECO:0000313" key="9">
    <source>
        <dbReference type="Proteomes" id="UP000000709"/>
    </source>
</evidence>
<dbReference type="PANTHER" id="PTHR13148:SF0">
    <property type="entry name" value="POST-GPI ATTACHMENT TO PROTEINS FACTOR 3"/>
    <property type="match status" value="1"/>
</dbReference>
<evidence type="ECO:0000256" key="5">
    <source>
        <dbReference type="ARBA" id="ARBA00022989"/>
    </source>
</evidence>
<comment type="similarity">
    <text evidence="7">Belongs to the PGAP3 family.</text>
</comment>
<dbReference type="OMA" id="DFMIEDC"/>
<keyword evidence="9" id="KW-1185">Reference proteome</keyword>
<evidence type="ECO:0000256" key="7">
    <source>
        <dbReference type="RuleBase" id="RU365066"/>
    </source>
</evidence>
<dbReference type="GO" id="GO:0016788">
    <property type="term" value="F:hydrolase activity, acting on ester bonds"/>
    <property type="evidence" value="ECO:0007669"/>
    <property type="project" value="TreeGrafter"/>
</dbReference>
<feature type="transmembrane region" description="Helical" evidence="7">
    <location>
        <begin position="299"/>
        <end position="319"/>
    </location>
</feature>
<dbReference type="InParanoid" id="G3APM8"/>
<keyword evidence="7" id="KW-0256">Endoplasmic reticulum</keyword>
<dbReference type="PANTHER" id="PTHR13148">
    <property type="entry name" value="PER1-RELATED"/>
    <property type="match status" value="1"/>
</dbReference>
<dbReference type="GeneID" id="18873816"/>
<dbReference type="FunCoup" id="G3APM8">
    <property type="interactions" value="186"/>
</dbReference>
<feature type="chain" id="PRO_5016480365" description="Post-GPI attachment to proteins factor 3" evidence="7">
    <location>
        <begin position="19"/>
        <end position="371"/>
    </location>
</feature>
<dbReference type="eggNOG" id="KOG2970">
    <property type="taxonomic scope" value="Eukaryota"/>
</dbReference>
<dbReference type="RefSeq" id="XP_007375475.1">
    <property type="nucleotide sequence ID" value="XM_007375413.1"/>
</dbReference>
<evidence type="ECO:0000256" key="3">
    <source>
        <dbReference type="ARBA" id="ARBA00022692"/>
    </source>
</evidence>
<evidence type="ECO:0000256" key="6">
    <source>
        <dbReference type="ARBA" id="ARBA00023136"/>
    </source>
</evidence>
<dbReference type="OrthoDB" id="419770at2759"/>
<dbReference type="EMBL" id="GL996502">
    <property type="protein sequence ID" value="EGW32199.1"/>
    <property type="molecule type" value="Genomic_DNA"/>
</dbReference>